<evidence type="ECO:0000313" key="4">
    <source>
        <dbReference type="EMBL" id="NYT36043.1"/>
    </source>
</evidence>
<sequence>MPVLKRLCVFCGSSSGNDPAYTEVAGLLGAAIARAGIELVYGGASVGLMGVVADAALHEGGRVTGVLPQSLKDKELAHAGLTELHIVESMHQRKAMMAELSDGFIALPGGVGTLEEIFEVWTWGQLGYHRKPCAVLNVAGFHDALIQFLDHVCERQFMKQAHRDMLVVADNVPLLLDQLREYEPPAVPKWIKAAER</sequence>
<dbReference type="PANTHER" id="PTHR31223">
    <property type="entry name" value="LOG FAMILY PROTEIN YJL055W"/>
    <property type="match status" value="1"/>
</dbReference>
<dbReference type="GO" id="GO:0009691">
    <property type="term" value="P:cytokinin biosynthetic process"/>
    <property type="evidence" value="ECO:0007669"/>
    <property type="project" value="UniProtKB-UniRule"/>
</dbReference>
<protein>
    <recommendedName>
        <fullName evidence="3">Cytokinin riboside 5'-monophosphate phosphoribohydrolase</fullName>
        <ecNumber evidence="3">3.2.2.n1</ecNumber>
    </recommendedName>
</protein>
<keyword evidence="3" id="KW-0203">Cytokinin biosynthesis</keyword>
<dbReference type="EMBL" id="JACCEW010000001">
    <property type="protein sequence ID" value="NYT36043.1"/>
    <property type="molecule type" value="Genomic_DNA"/>
</dbReference>
<evidence type="ECO:0000256" key="2">
    <source>
        <dbReference type="ARBA" id="ARBA00006763"/>
    </source>
</evidence>
<dbReference type="Pfam" id="PF03641">
    <property type="entry name" value="Lysine_decarbox"/>
    <property type="match status" value="1"/>
</dbReference>
<proteinExistence type="inferred from homology"/>
<dbReference type="GO" id="GO:0005829">
    <property type="term" value="C:cytosol"/>
    <property type="evidence" value="ECO:0007669"/>
    <property type="project" value="TreeGrafter"/>
</dbReference>
<evidence type="ECO:0000256" key="3">
    <source>
        <dbReference type="RuleBase" id="RU363015"/>
    </source>
</evidence>
<dbReference type="AlphaFoldDB" id="A0A853F7G4"/>
<name>A0A853F7G4_9BURK</name>
<dbReference type="RefSeq" id="WP_129967959.1">
    <property type="nucleotide sequence ID" value="NZ_JACCEW010000001.1"/>
</dbReference>
<dbReference type="InterPro" id="IPR005269">
    <property type="entry name" value="LOG"/>
</dbReference>
<evidence type="ECO:0000256" key="1">
    <source>
        <dbReference type="ARBA" id="ARBA00000274"/>
    </source>
</evidence>
<dbReference type="Proteomes" id="UP000580517">
    <property type="component" value="Unassembled WGS sequence"/>
</dbReference>
<organism evidence="4 5">
    <name type="scientific">Allopusillimonas soli</name>
    <dbReference type="NCBI Taxonomy" id="659016"/>
    <lineage>
        <taxon>Bacteria</taxon>
        <taxon>Pseudomonadati</taxon>
        <taxon>Pseudomonadota</taxon>
        <taxon>Betaproteobacteria</taxon>
        <taxon>Burkholderiales</taxon>
        <taxon>Alcaligenaceae</taxon>
        <taxon>Allopusillimonas</taxon>
    </lineage>
</organism>
<dbReference type="EC" id="3.2.2.n1" evidence="3"/>
<dbReference type="Gene3D" id="3.40.50.450">
    <property type="match status" value="1"/>
</dbReference>
<dbReference type="InterPro" id="IPR031100">
    <property type="entry name" value="LOG_fam"/>
</dbReference>
<comment type="similarity">
    <text evidence="2 3">Belongs to the LOG family.</text>
</comment>
<keyword evidence="3" id="KW-0378">Hydrolase</keyword>
<dbReference type="SUPFAM" id="SSF102405">
    <property type="entry name" value="MCP/YpsA-like"/>
    <property type="match status" value="1"/>
</dbReference>
<accession>A0A853F7G4</accession>
<comment type="caution">
    <text evidence="4">The sequence shown here is derived from an EMBL/GenBank/DDBJ whole genome shotgun (WGS) entry which is preliminary data.</text>
</comment>
<dbReference type="GO" id="GO:0008714">
    <property type="term" value="F:AMP nucleosidase activity"/>
    <property type="evidence" value="ECO:0007669"/>
    <property type="project" value="UniProtKB-EC"/>
</dbReference>
<gene>
    <name evidence="4" type="ORF">H0A68_04095</name>
</gene>
<keyword evidence="5" id="KW-1185">Reference proteome</keyword>
<evidence type="ECO:0000313" key="5">
    <source>
        <dbReference type="Proteomes" id="UP000580517"/>
    </source>
</evidence>
<dbReference type="OrthoDB" id="9801098at2"/>
<comment type="catalytic activity">
    <reaction evidence="1">
        <text>AMP + H2O = D-ribose 5-phosphate + adenine</text>
        <dbReference type="Rhea" id="RHEA:20129"/>
        <dbReference type="ChEBI" id="CHEBI:15377"/>
        <dbReference type="ChEBI" id="CHEBI:16708"/>
        <dbReference type="ChEBI" id="CHEBI:78346"/>
        <dbReference type="ChEBI" id="CHEBI:456215"/>
        <dbReference type="EC" id="3.2.2.4"/>
    </reaction>
</comment>
<reference evidence="4 5" key="1">
    <citation type="submission" date="2020-07" db="EMBL/GenBank/DDBJ databases">
        <title>Taxonomic revisions and descriptions of new bacterial species based on genomic comparisons in the high-G+C-content subgroup of the family Alcaligenaceae.</title>
        <authorList>
            <person name="Szabo A."/>
            <person name="Felfoldi T."/>
        </authorList>
    </citation>
    <scope>NUCLEOTIDE SEQUENCE [LARGE SCALE GENOMIC DNA]</scope>
    <source>
        <strain evidence="4 5">DSM 25264</strain>
    </source>
</reference>
<dbReference type="PANTHER" id="PTHR31223:SF70">
    <property type="entry name" value="LOG FAMILY PROTEIN YJL055W"/>
    <property type="match status" value="1"/>
</dbReference>
<dbReference type="NCBIfam" id="TIGR00730">
    <property type="entry name" value="Rossman fold protein, TIGR00730 family"/>
    <property type="match status" value="1"/>
</dbReference>